<evidence type="ECO:0000313" key="1">
    <source>
        <dbReference type="EMBL" id="VFK63971.1"/>
    </source>
</evidence>
<sequence length="159" mass="17662">MKQWLTSGERRIREKKWQLPGRGRWIPGKGAAVQAGGRQRSAVTRPSIIHKVQEVCRISDILAGENLSVMSEARLLRLHASIIDELKAQGVVRTGNNPIGDYTEWLVAETLDLELTDNCAAGYDATDSNGKRYQIKGRRITPENNSRQLGAISHFPGES</sequence>
<name>A0A451AD93_9GAMM</name>
<accession>A0A451AD93</accession>
<protein>
    <submittedName>
        <fullName evidence="1">Uncharacterized protein</fullName>
    </submittedName>
</protein>
<proteinExistence type="predicted"/>
<dbReference type="EMBL" id="CAADGD010000046">
    <property type="protein sequence ID" value="VFK70986.1"/>
    <property type="molecule type" value="Genomic_DNA"/>
</dbReference>
<reference evidence="1" key="1">
    <citation type="submission" date="2019-02" db="EMBL/GenBank/DDBJ databases">
        <authorList>
            <person name="Gruber-Vodicka R. H."/>
            <person name="Seah K. B. B."/>
        </authorList>
    </citation>
    <scope>NUCLEOTIDE SEQUENCE</scope>
    <source>
        <strain evidence="2">BECK_BY19</strain>
        <strain evidence="1">BECK_BY8</strain>
    </source>
</reference>
<organism evidence="1">
    <name type="scientific">Candidatus Kentrum sp. UNK</name>
    <dbReference type="NCBI Taxonomy" id="2126344"/>
    <lineage>
        <taxon>Bacteria</taxon>
        <taxon>Pseudomonadati</taxon>
        <taxon>Pseudomonadota</taxon>
        <taxon>Gammaproteobacteria</taxon>
        <taxon>Candidatus Kentrum</taxon>
    </lineage>
</organism>
<dbReference type="AlphaFoldDB" id="A0A451AD93"/>
<gene>
    <name evidence="1" type="ORF">BECKUNK1418G_GA0071005_104010</name>
    <name evidence="2" type="ORF">BECKUNK1418H_GA0071006_104611</name>
</gene>
<evidence type="ECO:0000313" key="2">
    <source>
        <dbReference type="EMBL" id="VFK70986.1"/>
    </source>
</evidence>
<dbReference type="EMBL" id="CAADFZ010000040">
    <property type="protein sequence ID" value="VFK63971.1"/>
    <property type="molecule type" value="Genomic_DNA"/>
</dbReference>